<keyword evidence="12" id="KW-0175">Coiled coil</keyword>
<comment type="caution">
    <text evidence="15">The sequence shown here is derived from an EMBL/GenBank/DDBJ whole genome shotgun (WGS) entry which is preliminary data.</text>
</comment>
<dbReference type="PROSITE" id="PS50859">
    <property type="entry name" value="LONGIN"/>
    <property type="match status" value="1"/>
</dbReference>
<dbReference type="GO" id="GO:0004601">
    <property type="term" value="F:peroxidase activity"/>
    <property type="evidence" value="ECO:0007669"/>
    <property type="project" value="InterPro"/>
</dbReference>
<evidence type="ECO:0000256" key="6">
    <source>
        <dbReference type="ARBA" id="ARBA00022964"/>
    </source>
</evidence>
<keyword evidence="16" id="KW-1185">Reference proteome</keyword>
<dbReference type="GO" id="GO:0016192">
    <property type="term" value="P:vesicle-mediated transport"/>
    <property type="evidence" value="ECO:0007669"/>
    <property type="project" value="InterPro"/>
</dbReference>
<evidence type="ECO:0000256" key="4">
    <source>
        <dbReference type="ARBA" id="ARBA00022617"/>
    </source>
</evidence>
<gene>
    <name evidence="15" type="ORF">D9756_007301</name>
</gene>
<keyword evidence="6" id="KW-0223">Dioxygenase</keyword>
<dbReference type="InterPro" id="IPR042855">
    <property type="entry name" value="V_SNARE_CC"/>
</dbReference>
<feature type="domain" description="Longin" evidence="13">
    <location>
        <begin position="1"/>
        <end position="80"/>
    </location>
</feature>
<evidence type="ECO:0000256" key="5">
    <source>
        <dbReference type="ARBA" id="ARBA00022723"/>
    </source>
</evidence>
<comment type="similarity">
    <text evidence="2">Belongs to the synaptobrevin family.</text>
</comment>
<dbReference type="PANTHER" id="PTHR11903:SF37">
    <property type="entry name" value="PSI-PRODUCING OXYGENASE A"/>
    <property type="match status" value="1"/>
</dbReference>
<evidence type="ECO:0000256" key="11">
    <source>
        <dbReference type="PIRSR" id="PIRSR619791-2"/>
    </source>
</evidence>
<dbReference type="GO" id="GO:0051213">
    <property type="term" value="F:dioxygenase activity"/>
    <property type="evidence" value="ECO:0007669"/>
    <property type="project" value="UniProtKB-KW"/>
</dbReference>
<dbReference type="AlphaFoldDB" id="A0A8H5FYH9"/>
<dbReference type="PROSITE" id="PS50292">
    <property type="entry name" value="PEROXIDASE_3"/>
    <property type="match status" value="1"/>
</dbReference>
<dbReference type="GO" id="GO:0016705">
    <property type="term" value="F:oxidoreductase activity, acting on paired donors, with incorporation or reduction of molecular oxygen"/>
    <property type="evidence" value="ECO:0007669"/>
    <property type="project" value="InterPro"/>
</dbReference>
<dbReference type="CDD" id="cd15867">
    <property type="entry name" value="R-SNARE_YKT6"/>
    <property type="match status" value="1"/>
</dbReference>
<protein>
    <recommendedName>
        <fullName evidence="10">Synaptobrevin homolog YKT6</fullName>
    </recommendedName>
</protein>
<dbReference type="InterPro" id="IPR045848">
    <property type="entry name" value="R-SNARE_YKT6"/>
</dbReference>
<dbReference type="SMART" id="SM01270">
    <property type="entry name" value="Longin"/>
    <property type="match status" value="1"/>
</dbReference>
<dbReference type="SUPFAM" id="SSF48113">
    <property type="entry name" value="Heme-dependent peroxidases"/>
    <property type="match status" value="1"/>
</dbReference>
<dbReference type="EMBL" id="JAACJO010000009">
    <property type="protein sequence ID" value="KAF5353876.1"/>
    <property type="molecule type" value="Genomic_DNA"/>
</dbReference>
<dbReference type="PANTHER" id="PTHR11903">
    <property type="entry name" value="PROSTAGLANDIN G/H SYNTHASE"/>
    <property type="match status" value="1"/>
</dbReference>
<dbReference type="Gene3D" id="1.10.640.10">
    <property type="entry name" value="Haem peroxidase domain superfamily, animal type"/>
    <property type="match status" value="1"/>
</dbReference>
<keyword evidence="3" id="KW-1003">Cell membrane</keyword>
<dbReference type="Pfam" id="PF00957">
    <property type="entry name" value="Synaptobrevin"/>
    <property type="match status" value="1"/>
</dbReference>
<evidence type="ECO:0000256" key="9">
    <source>
        <dbReference type="ARBA" id="ARBA00023136"/>
    </source>
</evidence>
<keyword evidence="8 11" id="KW-0408">Iron</keyword>
<evidence type="ECO:0000256" key="7">
    <source>
        <dbReference type="ARBA" id="ARBA00023002"/>
    </source>
</evidence>
<evidence type="ECO:0000259" key="14">
    <source>
        <dbReference type="PROSITE" id="PS50892"/>
    </source>
</evidence>
<evidence type="ECO:0000256" key="1">
    <source>
        <dbReference type="ARBA" id="ARBA00004342"/>
    </source>
</evidence>
<dbReference type="InterPro" id="IPR034812">
    <property type="entry name" value="Ppo-like_N"/>
</dbReference>
<dbReference type="InterPro" id="IPR011012">
    <property type="entry name" value="Longin-like_dom_sf"/>
</dbReference>
<evidence type="ECO:0000313" key="16">
    <source>
        <dbReference type="Proteomes" id="UP000559027"/>
    </source>
</evidence>
<accession>A0A8H5FYH9</accession>
<dbReference type="Pfam" id="PF03098">
    <property type="entry name" value="An_peroxidase"/>
    <property type="match status" value="1"/>
</dbReference>
<evidence type="ECO:0000256" key="3">
    <source>
        <dbReference type="ARBA" id="ARBA00022475"/>
    </source>
</evidence>
<comment type="subcellular location">
    <subcellularLocation>
        <location evidence="1">Cell membrane</location>
        <topology evidence="1">Lipid-anchor</topology>
        <orientation evidence="1">Cytoplasmic side</orientation>
    </subcellularLocation>
</comment>
<dbReference type="Gene3D" id="1.10.630.10">
    <property type="entry name" value="Cytochrome P450"/>
    <property type="match status" value="1"/>
</dbReference>
<dbReference type="InterPro" id="IPR001388">
    <property type="entry name" value="Synaptobrevin-like"/>
</dbReference>
<dbReference type="PROSITE" id="PS50892">
    <property type="entry name" value="V_SNARE"/>
    <property type="match status" value="1"/>
</dbReference>
<dbReference type="Pfam" id="PF13774">
    <property type="entry name" value="Longin"/>
    <property type="match status" value="1"/>
</dbReference>
<dbReference type="InterPro" id="IPR010908">
    <property type="entry name" value="Longin_dom"/>
</dbReference>
<evidence type="ECO:0000256" key="10">
    <source>
        <dbReference type="ARBA" id="ARBA00026133"/>
    </source>
</evidence>
<dbReference type="GO" id="GO:0006631">
    <property type="term" value="P:fatty acid metabolic process"/>
    <property type="evidence" value="ECO:0007669"/>
    <property type="project" value="UniProtKB-ARBA"/>
</dbReference>
<dbReference type="OrthoDB" id="823504at2759"/>
<dbReference type="CDD" id="cd14824">
    <property type="entry name" value="Longin"/>
    <property type="match status" value="1"/>
</dbReference>
<dbReference type="PROSITE" id="PS00417">
    <property type="entry name" value="SYNAPTOBREVIN"/>
    <property type="match status" value="1"/>
</dbReference>
<dbReference type="SUPFAM" id="SSF58038">
    <property type="entry name" value="SNARE fusion complex"/>
    <property type="match status" value="1"/>
</dbReference>
<keyword evidence="7" id="KW-0560">Oxidoreductase</keyword>
<feature type="domain" description="V-SNARE coiled-coil homology" evidence="14">
    <location>
        <begin position="100"/>
        <end position="160"/>
    </location>
</feature>
<evidence type="ECO:0000256" key="2">
    <source>
        <dbReference type="ARBA" id="ARBA00008025"/>
    </source>
</evidence>
<keyword evidence="4 11" id="KW-0349">Heme</keyword>
<dbReference type="InterPro" id="IPR050783">
    <property type="entry name" value="Oxylipin_biosynth_metab"/>
</dbReference>
<organism evidence="15 16">
    <name type="scientific">Leucocoprinus leucothites</name>
    <dbReference type="NCBI Taxonomy" id="201217"/>
    <lineage>
        <taxon>Eukaryota</taxon>
        <taxon>Fungi</taxon>
        <taxon>Dikarya</taxon>
        <taxon>Basidiomycota</taxon>
        <taxon>Agaricomycotina</taxon>
        <taxon>Agaricomycetes</taxon>
        <taxon>Agaricomycetidae</taxon>
        <taxon>Agaricales</taxon>
        <taxon>Agaricineae</taxon>
        <taxon>Agaricaceae</taxon>
        <taxon>Leucocoprinus</taxon>
    </lineage>
</organism>
<dbReference type="PRINTS" id="PR00457">
    <property type="entry name" value="ANPEROXIDASE"/>
</dbReference>
<keyword evidence="5 11" id="KW-0479">Metal-binding</keyword>
<dbReference type="Gene3D" id="1.20.5.110">
    <property type="match status" value="1"/>
</dbReference>
<dbReference type="SUPFAM" id="SSF64356">
    <property type="entry name" value="SNARE-like"/>
    <property type="match status" value="1"/>
</dbReference>
<name>A0A8H5FYH9_9AGAR</name>
<dbReference type="Gene3D" id="3.30.450.50">
    <property type="entry name" value="Longin domain"/>
    <property type="match status" value="1"/>
</dbReference>
<dbReference type="Proteomes" id="UP000559027">
    <property type="component" value="Unassembled WGS sequence"/>
</dbReference>
<dbReference type="GO" id="GO:0004497">
    <property type="term" value="F:monooxygenase activity"/>
    <property type="evidence" value="ECO:0007669"/>
    <property type="project" value="InterPro"/>
</dbReference>
<dbReference type="InterPro" id="IPR010255">
    <property type="entry name" value="Haem_peroxidase_sf"/>
</dbReference>
<evidence type="ECO:0000259" key="13">
    <source>
        <dbReference type="PROSITE" id="PS50859"/>
    </source>
</evidence>
<dbReference type="GO" id="GO:0005506">
    <property type="term" value="F:iron ion binding"/>
    <property type="evidence" value="ECO:0007669"/>
    <property type="project" value="InterPro"/>
</dbReference>
<dbReference type="InterPro" id="IPR036396">
    <property type="entry name" value="Cyt_P450_sf"/>
</dbReference>
<evidence type="ECO:0000313" key="15">
    <source>
        <dbReference type="EMBL" id="KAF5353876.1"/>
    </source>
</evidence>
<evidence type="ECO:0000256" key="12">
    <source>
        <dbReference type="PROSITE-ProRule" id="PRU00290"/>
    </source>
</evidence>
<dbReference type="GO" id="GO:0006979">
    <property type="term" value="P:response to oxidative stress"/>
    <property type="evidence" value="ECO:0007669"/>
    <property type="project" value="InterPro"/>
</dbReference>
<dbReference type="GO" id="GO:0020037">
    <property type="term" value="F:heme binding"/>
    <property type="evidence" value="ECO:0007669"/>
    <property type="project" value="InterPro"/>
</dbReference>
<dbReference type="InterPro" id="IPR019791">
    <property type="entry name" value="Haem_peroxidase_animal"/>
</dbReference>
<keyword evidence="9" id="KW-0472">Membrane</keyword>
<dbReference type="SUPFAM" id="SSF48264">
    <property type="entry name" value="Cytochrome P450"/>
    <property type="match status" value="1"/>
</dbReference>
<reference evidence="15 16" key="1">
    <citation type="journal article" date="2020" name="ISME J.">
        <title>Uncovering the hidden diversity of litter-decomposition mechanisms in mushroom-forming fungi.</title>
        <authorList>
            <person name="Floudas D."/>
            <person name="Bentzer J."/>
            <person name="Ahren D."/>
            <person name="Johansson T."/>
            <person name="Persson P."/>
            <person name="Tunlid A."/>
        </authorList>
    </citation>
    <scope>NUCLEOTIDE SEQUENCE [LARGE SCALE GENOMIC DNA]</scope>
    <source>
        <strain evidence="15 16">CBS 146.42</strain>
    </source>
</reference>
<sequence>MKRTAQGQRQSIQENSYTAHVYNRGGAEQLAGVIITDQEYPVRPAFSLLTKLLDDFTAKVPQSSFKNPGSISFPDINTYIQKYQDPRQADTIMRVQQELDETKIVLLGTRLTAIQHKTIESVLQRGEKLDNLVERSEALSAHSKAFYKTAKKNKVRRAATAARSIDFIDASHAPVDTDGARPKTHTTENRLVLFQNALSKPVITLEDLSALMDLIKHGDEMDDRKLLLEKLLTKMARFSGFQISLEIQKAVISLLYKDLPHPPNGFLSPLDITRAVHIASQPDALLPPKMPKHVHYAFRAADGSNYNPLIPGIGKVGSPYARSVPSTNLTPTTTLPDPELVFDTLLKREEFVPHPTGTSSLFFAFADLVIHSIFNTDHNDSAINQTSSYLDLSVLYGNSEKELDGVRANDGTGKLKPDCFTDMRLLMMPPASCALLILLNRNHNFIAQKLFDINEHGRFMDPSGLSPEAKKMQDDEIFHRTRLVNCGYFMQIILGDYVGAILGLVRDGYDWRLDPRMEMREKDHTVSPRGEGNVVSIEFNLLYRWHATLSEENVSWFEAELARELPKGVDIATTAGFKAAAHSLMGKWTSVPPTEWTFGGLSRVDGQFRDTDLAQILQNSTKDVAGAFKARGIPECMRRIEVLGIMKSREWGTCSLNEFRKFMGLKPYATFKDWNPDPKVHESAEALYRDIDRLELHVGLQAEEAKVPGDGAGLCPGYTISRAILSDAICLTRGDRFLTTDFTPYNLTAWGWNDCQYDKDDGSYGGMLTKLLFRTLPDHYPTGSVLAHFPFTIPKQMFDTFTKRNDGSVDKYRWPAELEKSSTNGVEPLPAIGSHAWKIVNEYEAVERVLTTEASSYTSGVSQRQESTLELVLRQGKRGRDSTFKSIQAKQAAVTEAIADGNRWTEYFKKKTEILMQRKAFKQIGSDNPEYVDIVKDVINLLPVHWICEEITGIPLKSDCNPRGTLYEQETCDKLADIARYVYIDSTPVDDFKYRERSQKHAQELIGFIEEGLESADSQFSSIGGDVLEWVRLHKRSESAKFLRKLRGSIGNTPNANLAINVFNATIPTAALFSKAVALVVDYFLEEANQQAREEIVMIHQANEKDASAKIMGYVRETLRLRPIFAGVYRTALKQVASEGLNIQDWVFADIATANNSLGKTPDYARPVGKQGILTPYKDGLLTPKFFDVVVPVIVGTILSQKGLKRAAGESGKLTKFVEDWHGTRREEYVNISGLVTPWPDVMIVEFEPRA</sequence>
<dbReference type="GO" id="GO:0005886">
    <property type="term" value="C:plasma membrane"/>
    <property type="evidence" value="ECO:0007669"/>
    <property type="project" value="UniProtKB-SubCell"/>
</dbReference>
<feature type="binding site" description="axial binding residue" evidence="11">
    <location>
        <position position="546"/>
    </location>
    <ligand>
        <name>heme b</name>
        <dbReference type="ChEBI" id="CHEBI:60344"/>
    </ligand>
    <ligandPart>
        <name>Fe</name>
        <dbReference type="ChEBI" id="CHEBI:18248"/>
    </ligandPart>
</feature>
<evidence type="ECO:0000256" key="8">
    <source>
        <dbReference type="ARBA" id="ARBA00023004"/>
    </source>
</evidence>
<proteinExistence type="inferred from homology"/>
<dbReference type="InterPro" id="IPR037120">
    <property type="entry name" value="Haem_peroxidase_sf_animal"/>
</dbReference>
<dbReference type="CDD" id="cd09817">
    <property type="entry name" value="linoleate_diol_synthase_like"/>
    <property type="match status" value="1"/>
</dbReference>